<keyword evidence="1" id="KW-0312">Gluconeogenesis</keyword>
<evidence type="ECO:0000256" key="1">
    <source>
        <dbReference type="ARBA" id="ARBA00022432"/>
    </source>
</evidence>
<reference evidence="4 5" key="1">
    <citation type="submission" date="2024-10" db="EMBL/GenBank/DDBJ databases">
        <title>Updated reference genomes for cyclostephanoid diatoms.</title>
        <authorList>
            <person name="Roberts W.R."/>
            <person name="Alverson A.J."/>
        </authorList>
    </citation>
    <scope>NUCLEOTIDE SEQUENCE [LARGE SCALE GENOMIC DNA]</scope>
    <source>
        <strain evidence="4 5">AJA010-31</strain>
    </source>
</reference>
<evidence type="ECO:0000256" key="2">
    <source>
        <dbReference type="ARBA" id="ARBA00023152"/>
    </source>
</evidence>
<evidence type="ECO:0000313" key="5">
    <source>
        <dbReference type="Proteomes" id="UP001530400"/>
    </source>
</evidence>
<dbReference type="InterPro" id="IPR001672">
    <property type="entry name" value="G6P_Isomerase"/>
</dbReference>
<gene>
    <name evidence="4" type="ORF">ACHAWO_009880</name>
</gene>
<dbReference type="PROSITE" id="PS51463">
    <property type="entry name" value="P_GLUCOSE_ISOMERASE_3"/>
    <property type="match status" value="1"/>
</dbReference>
<dbReference type="InterPro" id="IPR046348">
    <property type="entry name" value="SIS_dom_sf"/>
</dbReference>
<dbReference type="Proteomes" id="UP001530400">
    <property type="component" value="Unassembled WGS sequence"/>
</dbReference>
<dbReference type="EMBL" id="JALLPJ020001222">
    <property type="protein sequence ID" value="KAL3773711.1"/>
    <property type="molecule type" value="Genomic_DNA"/>
</dbReference>
<protein>
    <recommendedName>
        <fullName evidence="6">Glucose-6-phosphate isomerase</fullName>
    </recommendedName>
</protein>
<dbReference type="Pfam" id="PF00342">
    <property type="entry name" value="PGI"/>
    <property type="match status" value="1"/>
</dbReference>
<dbReference type="PANTHER" id="PTHR11469">
    <property type="entry name" value="GLUCOSE-6-PHOSPHATE ISOMERASE"/>
    <property type="match status" value="1"/>
</dbReference>
<keyword evidence="5" id="KW-1185">Reference proteome</keyword>
<keyword evidence="3" id="KW-0413">Isomerase</keyword>
<keyword evidence="2" id="KW-0324">Glycolysis</keyword>
<evidence type="ECO:0000256" key="3">
    <source>
        <dbReference type="ARBA" id="ARBA00023235"/>
    </source>
</evidence>
<dbReference type="PANTHER" id="PTHR11469:SF1">
    <property type="entry name" value="GLUCOSE-6-PHOSPHATE ISOMERASE"/>
    <property type="match status" value="1"/>
</dbReference>
<proteinExistence type="predicted"/>
<dbReference type="GO" id="GO:0016853">
    <property type="term" value="F:isomerase activity"/>
    <property type="evidence" value="ECO:0007669"/>
    <property type="project" value="UniProtKB-KW"/>
</dbReference>
<sequence>MFDWVGERFSVWSAAGMLPLSIHYSYKVMQRMLEGAHDIDEHFFDAPLGGNIPIVLGLLGVWNSTFMGYHARALLPYSSALAKFPAVIQKIDMESNGKRVSAAGIPLLFSAGEIDFGECGINGQYNFYQLLHQGRTIPCDFIGFMESQSSALDEEYNESPQIWNDSIDWDSQLVVNSHDELMSNFFSQPDALALGKTLNDLVQEEVPEELRQHKVFPGNKPSSSILMTKLDAFAVGQLLAIYEHRTAVSDRVMFA</sequence>
<dbReference type="SUPFAM" id="SSF53697">
    <property type="entry name" value="SIS domain"/>
    <property type="match status" value="1"/>
</dbReference>
<name>A0ABD3NF58_9STRA</name>
<dbReference type="GO" id="GO:0006096">
    <property type="term" value="P:glycolytic process"/>
    <property type="evidence" value="ECO:0007669"/>
    <property type="project" value="UniProtKB-KW"/>
</dbReference>
<accession>A0ABD3NF58</accession>
<comment type="caution">
    <text evidence="4">The sequence shown here is derived from an EMBL/GenBank/DDBJ whole genome shotgun (WGS) entry which is preliminary data.</text>
</comment>
<dbReference type="AlphaFoldDB" id="A0ABD3NF58"/>
<evidence type="ECO:0008006" key="6">
    <source>
        <dbReference type="Google" id="ProtNLM"/>
    </source>
</evidence>
<dbReference type="GO" id="GO:0006094">
    <property type="term" value="P:gluconeogenesis"/>
    <property type="evidence" value="ECO:0007669"/>
    <property type="project" value="UniProtKB-KW"/>
</dbReference>
<dbReference type="Gene3D" id="3.40.50.10490">
    <property type="entry name" value="Glucose-6-phosphate isomerase like protein, domain 1"/>
    <property type="match status" value="1"/>
</dbReference>
<organism evidence="4 5">
    <name type="scientific">Cyclotella atomus</name>
    <dbReference type="NCBI Taxonomy" id="382360"/>
    <lineage>
        <taxon>Eukaryota</taxon>
        <taxon>Sar</taxon>
        <taxon>Stramenopiles</taxon>
        <taxon>Ochrophyta</taxon>
        <taxon>Bacillariophyta</taxon>
        <taxon>Coscinodiscophyceae</taxon>
        <taxon>Thalassiosirophycidae</taxon>
        <taxon>Stephanodiscales</taxon>
        <taxon>Stephanodiscaceae</taxon>
        <taxon>Cyclotella</taxon>
    </lineage>
</organism>
<dbReference type="CDD" id="cd05016">
    <property type="entry name" value="SIS_PGI_2"/>
    <property type="match status" value="1"/>
</dbReference>
<dbReference type="InterPro" id="IPR035482">
    <property type="entry name" value="SIS_PGI_2"/>
</dbReference>
<evidence type="ECO:0000313" key="4">
    <source>
        <dbReference type="EMBL" id="KAL3773711.1"/>
    </source>
</evidence>